<accession>A0ABR4IFV6</accession>
<sequence length="123" mass="13646">MGQILQVGTTAGFIYEELNFTQLVNVWSADREGALDKLVGSREVEIDVQLDCKPQGILWGDVDNNGLDHFISIGFDPATRQWMLCDGAQRWTTSFTYLIPNKGVESLGLTAPRSPYTIQNPIA</sequence>
<evidence type="ECO:0000313" key="2">
    <source>
        <dbReference type="Proteomes" id="UP001610335"/>
    </source>
</evidence>
<name>A0ABR4IFV6_9EURO</name>
<proteinExistence type="predicted"/>
<organism evidence="1 2">
    <name type="scientific">Aspergillus cavernicola</name>
    <dbReference type="NCBI Taxonomy" id="176166"/>
    <lineage>
        <taxon>Eukaryota</taxon>
        <taxon>Fungi</taxon>
        <taxon>Dikarya</taxon>
        <taxon>Ascomycota</taxon>
        <taxon>Pezizomycotina</taxon>
        <taxon>Eurotiomycetes</taxon>
        <taxon>Eurotiomycetidae</taxon>
        <taxon>Eurotiales</taxon>
        <taxon>Aspergillaceae</taxon>
        <taxon>Aspergillus</taxon>
        <taxon>Aspergillus subgen. Nidulantes</taxon>
    </lineage>
</organism>
<protein>
    <submittedName>
        <fullName evidence="1">Uncharacterized protein</fullName>
    </submittedName>
</protein>
<comment type="caution">
    <text evidence="1">The sequence shown here is derived from an EMBL/GenBank/DDBJ whole genome shotgun (WGS) entry which is preliminary data.</text>
</comment>
<keyword evidence="2" id="KW-1185">Reference proteome</keyword>
<gene>
    <name evidence="1" type="ORF">BDW59DRAFT_161462</name>
</gene>
<dbReference type="EMBL" id="JBFXLS010000034">
    <property type="protein sequence ID" value="KAL2825792.1"/>
    <property type="molecule type" value="Genomic_DNA"/>
</dbReference>
<reference evidence="1 2" key="1">
    <citation type="submission" date="2024-07" db="EMBL/GenBank/DDBJ databases">
        <title>Section-level genome sequencing and comparative genomics of Aspergillus sections Usti and Cavernicolus.</title>
        <authorList>
            <consortium name="Lawrence Berkeley National Laboratory"/>
            <person name="Nybo J.L."/>
            <person name="Vesth T.C."/>
            <person name="Theobald S."/>
            <person name="Frisvad J.C."/>
            <person name="Larsen T.O."/>
            <person name="Kjaerboelling I."/>
            <person name="Rothschild-Mancinelli K."/>
            <person name="Lyhne E.K."/>
            <person name="Kogle M.E."/>
            <person name="Barry K."/>
            <person name="Clum A."/>
            <person name="Na H."/>
            <person name="Ledsgaard L."/>
            <person name="Lin J."/>
            <person name="Lipzen A."/>
            <person name="Kuo A."/>
            <person name="Riley R."/>
            <person name="Mondo S."/>
            <person name="LaButti K."/>
            <person name="Haridas S."/>
            <person name="Pangalinan J."/>
            <person name="Salamov A.A."/>
            <person name="Simmons B.A."/>
            <person name="Magnuson J.K."/>
            <person name="Chen J."/>
            <person name="Drula E."/>
            <person name="Henrissat B."/>
            <person name="Wiebenga A."/>
            <person name="Lubbers R.J."/>
            <person name="Gomes A.C."/>
            <person name="Makela M.R."/>
            <person name="Stajich J."/>
            <person name="Grigoriev I.V."/>
            <person name="Mortensen U.H."/>
            <person name="De vries R.P."/>
            <person name="Baker S.E."/>
            <person name="Andersen M.R."/>
        </authorList>
    </citation>
    <scope>NUCLEOTIDE SEQUENCE [LARGE SCALE GENOMIC DNA]</scope>
    <source>
        <strain evidence="1 2">CBS 600.67</strain>
    </source>
</reference>
<evidence type="ECO:0000313" key="1">
    <source>
        <dbReference type="EMBL" id="KAL2825792.1"/>
    </source>
</evidence>
<dbReference type="Proteomes" id="UP001610335">
    <property type="component" value="Unassembled WGS sequence"/>
</dbReference>